<proteinExistence type="predicted"/>
<name>A0A284REL7_ARMOS</name>
<dbReference type="Proteomes" id="UP000219338">
    <property type="component" value="Unassembled WGS sequence"/>
</dbReference>
<evidence type="ECO:0000313" key="1">
    <source>
        <dbReference type="EMBL" id="SJL07199.1"/>
    </source>
</evidence>
<reference evidence="2" key="1">
    <citation type="journal article" date="2017" name="Nat. Ecol. Evol.">
        <title>Genome expansion and lineage-specific genetic innovations in the forest pathogenic fungi Armillaria.</title>
        <authorList>
            <person name="Sipos G."/>
            <person name="Prasanna A.N."/>
            <person name="Walter M.C."/>
            <person name="O'Connor E."/>
            <person name="Balint B."/>
            <person name="Krizsan K."/>
            <person name="Kiss B."/>
            <person name="Hess J."/>
            <person name="Varga T."/>
            <person name="Slot J."/>
            <person name="Riley R."/>
            <person name="Boka B."/>
            <person name="Rigling D."/>
            <person name="Barry K."/>
            <person name="Lee J."/>
            <person name="Mihaltcheva S."/>
            <person name="LaButti K."/>
            <person name="Lipzen A."/>
            <person name="Waldron R."/>
            <person name="Moloney N.M."/>
            <person name="Sperisen C."/>
            <person name="Kredics L."/>
            <person name="Vagvoelgyi C."/>
            <person name="Patrignani A."/>
            <person name="Fitzpatrick D."/>
            <person name="Nagy I."/>
            <person name="Doyle S."/>
            <person name="Anderson J.B."/>
            <person name="Grigoriev I.V."/>
            <person name="Gueldener U."/>
            <person name="Muensterkoetter M."/>
            <person name="Nagy L.G."/>
        </authorList>
    </citation>
    <scope>NUCLEOTIDE SEQUENCE [LARGE SCALE GENOMIC DNA]</scope>
    <source>
        <strain evidence="2">C18/9</strain>
    </source>
</reference>
<evidence type="ECO:0000313" key="2">
    <source>
        <dbReference type="Proteomes" id="UP000219338"/>
    </source>
</evidence>
<dbReference type="EMBL" id="FUEG01000008">
    <property type="protein sequence ID" value="SJL07199.1"/>
    <property type="molecule type" value="Genomic_DNA"/>
</dbReference>
<gene>
    <name evidence="1" type="ORF">ARMOST_10542</name>
</gene>
<dbReference type="AlphaFoldDB" id="A0A284REL7"/>
<evidence type="ECO:0008006" key="3">
    <source>
        <dbReference type="Google" id="ProtNLM"/>
    </source>
</evidence>
<protein>
    <recommendedName>
        <fullName evidence="3">F-box domain-containing protein</fullName>
    </recommendedName>
</protein>
<dbReference type="OMA" id="IMCTCEN"/>
<dbReference type="OrthoDB" id="3069231at2759"/>
<accession>A0A284REL7</accession>
<organism evidence="1 2">
    <name type="scientific">Armillaria ostoyae</name>
    <name type="common">Armillaria root rot fungus</name>
    <dbReference type="NCBI Taxonomy" id="47428"/>
    <lineage>
        <taxon>Eukaryota</taxon>
        <taxon>Fungi</taxon>
        <taxon>Dikarya</taxon>
        <taxon>Basidiomycota</taxon>
        <taxon>Agaricomycotina</taxon>
        <taxon>Agaricomycetes</taxon>
        <taxon>Agaricomycetidae</taxon>
        <taxon>Agaricales</taxon>
        <taxon>Marasmiineae</taxon>
        <taxon>Physalacriaceae</taxon>
        <taxon>Armillaria</taxon>
    </lineage>
</organism>
<sequence>MRYIPQELIDEVIGFVHDDVPTLKTCALVSHAFLPSSRKHAFSRVTLAQKDYRPSSAHPLSGGIMCTCENFHSLLRSAPYIAPFVLSLRMVHFQAEYGRGVRGIYHENVLPSILDSLQNLQCITVGADDSKVSWRMLPSVFKEALFRSFSLPSVQCINLDQLEDIDRPRTLMGRLAGSPSLTRLSLNWIEYSRASRSSHSDGPADADEREPVIRPRLEALELSGYDCPVSAMYLAGPNSLFNTHHLRELSVGFTGKDLQRQRSLVQAIIDQASNTLECLVYRQLFEWDSSLSQGPLLKTEHLTRLRSLCVSVDFVPPPALIPLTHTLEELKLLVVLRGDRIPPCHEWSLLDEHIGHRHDMTSLRSVDLKLHSQCGHNCYSFLCTGAQGAETLRGSLKEVEKSLPILHGRGVLRVEAIRGMGSLILLDAFLKCVEYGVENLTSTTGTPTVLALSSTITVDLYHYKAKAPGDIG</sequence>
<keyword evidence="2" id="KW-1185">Reference proteome</keyword>